<feature type="transmembrane region" description="Helical" evidence="1">
    <location>
        <begin position="724"/>
        <end position="743"/>
    </location>
</feature>
<feature type="transmembrane region" description="Helical" evidence="1">
    <location>
        <begin position="141"/>
        <end position="163"/>
    </location>
</feature>
<accession>A0ABQ6MAP7</accession>
<feature type="transmembrane region" description="Helical" evidence="1">
    <location>
        <begin position="91"/>
        <end position="110"/>
    </location>
</feature>
<keyword evidence="3" id="KW-1185">Reference proteome</keyword>
<dbReference type="InterPro" id="IPR023393">
    <property type="entry name" value="START-like_dom_sf"/>
</dbReference>
<evidence type="ECO:0000313" key="2">
    <source>
        <dbReference type="EMBL" id="GMI22819.1"/>
    </source>
</evidence>
<organism evidence="2 3">
    <name type="scientific">Tetraparma gracilis</name>
    <dbReference type="NCBI Taxonomy" id="2962635"/>
    <lineage>
        <taxon>Eukaryota</taxon>
        <taxon>Sar</taxon>
        <taxon>Stramenopiles</taxon>
        <taxon>Ochrophyta</taxon>
        <taxon>Bolidophyceae</taxon>
        <taxon>Parmales</taxon>
        <taxon>Triparmaceae</taxon>
        <taxon>Tetraparma</taxon>
    </lineage>
</organism>
<dbReference type="SUPFAM" id="SSF55961">
    <property type="entry name" value="Bet v1-like"/>
    <property type="match status" value="1"/>
</dbReference>
<evidence type="ECO:0008006" key="4">
    <source>
        <dbReference type="Google" id="ProtNLM"/>
    </source>
</evidence>
<dbReference type="Gene3D" id="3.30.530.20">
    <property type="match status" value="1"/>
</dbReference>
<keyword evidence="1" id="KW-1133">Transmembrane helix</keyword>
<comment type="caution">
    <text evidence="2">The sequence shown here is derived from an EMBL/GenBank/DDBJ whole genome shotgun (WGS) entry which is preliminary data.</text>
</comment>
<feature type="non-terminal residue" evidence="2">
    <location>
        <position position="1"/>
    </location>
</feature>
<reference evidence="2 3" key="1">
    <citation type="journal article" date="2023" name="Commun. Biol.">
        <title>Genome analysis of Parmales, the sister group of diatoms, reveals the evolutionary specialization of diatoms from phago-mixotrophs to photoautotrophs.</title>
        <authorList>
            <person name="Ban H."/>
            <person name="Sato S."/>
            <person name="Yoshikawa S."/>
            <person name="Yamada K."/>
            <person name="Nakamura Y."/>
            <person name="Ichinomiya M."/>
            <person name="Sato N."/>
            <person name="Blanc-Mathieu R."/>
            <person name="Endo H."/>
            <person name="Kuwata A."/>
            <person name="Ogata H."/>
        </authorList>
    </citation>
    <scope>NUCLEOTIDE SEQUENCE [LARGE SCALE GENOMIC DNA]</scope>
</reference>
<name>A0ABQ6MAP7_9STRA</name>
<gene>
    <name evidence="2" type="ORF">TeGR_g11600</name>
</gene>
<evidence type="ECO:0000313" key="3">
    <source>
        <dbReference type="Proteomes" id="UP001165060"/>
    </source>
</evidence>
<feature type="transmembrane region" description="Helical" evidence="1">
    <location>
        <begin position="117"/>
        <end position="135"/>
    </location>
</feature>
<evidence type="ECO:0000256" key="1">
    <source>
        <dbReference type="SAM" id="Phobius"/>
    </source>
</evidence>
<sequence>FFATGNFTTITFSVIDRHYRLCQIRDSSTKSSGTAPTPAHWRVYKYAVLPLLLVHALLPVLTSGGYGVYVPKPNNNLCYAGGGRGVFAHDVFPAMNVGFFLSCSLVVMVLSWRTVKIIPWSVVAVHFVLMPFSMSSDWSPLYFSLLVLCCSLTSLNPVLSLYFDASLRQVARSYYVGREKERRIGSLASTVRGKATLRQLTAKQQHLASRVSHFDAGVQEGEKERREADAESRAALKQQLFGKDAAAPDEEEERALELGRELVLEIERDMAPMKQSNQLVKLWSGKRGLKATVTVRASVDDVAAFLHDYESAYFNEAADKDRMVRDRFKIADSGGRSHVTYSRVRMPTGRYRDRVVCSKNTVSAKNQAGAIIYVSFPSAHDSAPELQEHVRASCIWVFRIKPWEASVGATFRTKASARSKISLELYAQIDFKTKDPGMELELRRPLTVRAVSQVQRYFQHLLLLEYLDAEDGTVMGSLLVDSMTVFKKGSWRGARSKMGRLALSVMMEKNVALRELHKENPWFSSMLIKVLDNKPAPPSTVDKRLEELTEADGRKVGKSMAAMLIGNATAAAAVDEWVHAFPSIKEFAEKTPFFQPFMEKVATQQLQAADWGLKFRVGLGAAFSVLDMGSDTFVVSQLFAAGESGKAWAYFFEALPAAFIQVDFIITRIGNGEFVSRATFGSIAMSIMATAYTLQTMTYDNDVDPVQRRSDPRMVGYIPDKNRGLVLGILMSISACTMTSQIFNAVLLYKKSPTALVLYLVIPMLLYV</sequence>
<dbReference type="EMBL" id="BRYB01003925">
    <property type="protein sequence ID" value="GMI22819.1"/>
    <property type="molecule type" value="Genomic_DNA"/>
</dbReference>
<dbReference type="Proteomes" id="UP001165060">
    <property type="component" value="Unassembled WGS sequence"/>
</dbReference>
<keyword evidence="1" id="KW-0472">Membrane</keyword>
<keyword evidence="1" id="KW-0812">Transmembrane</keyword>
<feature type="transmembrane region" description="Helical" evidence="1">
    <location>
        <begin position="46"/>
        <end position="71"/>
    </location>
</feature>
<proteinExistence type="predicted"/>
<protein>
    <recommendedName>
        <fullName evidence="4">G protein-coupled receptor</fullName>
    </recommendedName>
</protein>